<name>V9LPR1_HCMV</name>
<dbReference type="GO" id="GO:0005125">
    <property type="term" value="F:cytokine activity"/>
    <property type="evidence" value="ECO:0007669"/>
    <property type="project" value="UniProtKB-UniRule"/>
</dbReference>
<evidence type="ECO:0000256" key="2">
    <source>
        <dbReference type="ARBA" id="ARBA00008813"/>
    </source>
</evidence>
<keyword evidence="4 12" id="KW-0202">Cytokine</keyword>
<dbReference type="InterPro" id="IPR009079">
    <property type="entry name" value="4_helix_cytokine-like_core"/>
</dbReference>
<organismHost>
    <name type="scientific">Homo sapiens</name>
    <name type="common">Human</name>
    <dbReference type="NCBI Taxonomy" id="9606"/>
</organismHost>
<dbReference type="InterPro" id="IPR020423">
    <property type="entry name" value="IL-10_CS"/>
</dbReference>
<protein>
    <recommendedName>
        <fullName evidence="3 12">Viral interleukin-10 homolog</fullName>
    </recommendedName>
</protein>
<keyword evidence="12" id="KW-0945">Host-virus interaction</keyword>
<accession>V9LPR1</accession>
<keyword evidence="5 12" id="KW-0964">Secreted</keyword>
<evidence type="ECO:0000256" key="12">
    <source>
        <dbReference type="RuleBase" id="RU368043"/>
    </source>
</evidence>
<evidence type="ECO:0000256" key="4">
    <source>
        <dbReference type="ARBA" id="ARBA00022514"/>
    </source>
</evidence>
<comment type="similarity">
    <text evidence="2 12">Belongs to the IL-10 family.</text>
</comment>
<gene>
    <name evidence="13" type="primary">UL111A</name>
</gene>
<dbReference type="GO" id="GO:0006955">
    <property type="term" value="P:immune response"/>
    <property type="evidence" value="ECO:0007669"/>
    <property type="project" value="InterPro"/>
</dbReference>
<sequence length="182" mass="20655">MLSVMVSSSLVLIVFFLGASEEAKPAAATTTTTTTTIKNTKPQCRPEDYATRLQDLRVTFHRVKPTLQREDDYSVWLDGTVVKGCWGCSVMDWLLRRYLEIVFPAGDHVYPGLKTELHSMRSTLESIYKDMRQCPLLGCGDKSVISRLSQEAERKSDNGTRKGLSELDTLFSRLEEYLHSRK</sequence>
<dbReference type="PROSITE" id="PS00520">
    <property type="entry name" value="INTERLEUKIN_10"/>
    <property type="match status" value="1"/>
</dbReference>
<evidence type="ECO:0000256" key="10">
    <source>
        <dbReference type="ARBA" id="ARBA00023280"/>
    </source>
</evidence>
<evidence type="ECO:0000313" key="13">
    <source>
        <dbReference type="EMBL" id="AFR55588.1"/>
    </source>
</evidence>
<dbReference type="SMART" id="SM00188">
    <property type="entry name" value="IL10"/>
    <property type="match status" value="1"/>
</dbReference>
<dbReference type="InterPro" id="IPR020443">
    <property type="entry name" value="IL-10/19/20/24/26"/>
</dbReference>
<dbReference type="Pfam" id="PF00726">
    <property type="entry name" value="IL10"/>
    <property type="match status" value="1"/>
</dbReference>
<dbReference type="SUPFAM" id="SSF47266">
    <property type="entry name" value="4-helical cytokines"/>
    <property type="match status" value="1"/>
</dbReference>
<dbReference type="Gene3D" id="1.20.1250.10">
    <property type="match status" value="1"/>
</dbReference>
<dbReference type="PANTHER" id="PTHR48482:SF5">
    <property type="entry name" value="INTERLEUKIN-10"/>
    <property type="match status" value="1"/>
</dbReference>
<keyword evidence="9" id="KW-0325">Glycoprotein</keyword>
<feature type="disulfide bond" description="Interchain" evidence="11">
    <location>
        <position position="85"/>
    </location>
</feature>
<evidence type="ECO:0000256" key="6">
    <source>
        <dbReference type="ARBA" id="ARBA00022729"/>
    </source>
</evidence>
<reference evidence="13 14" key="1">
    <citation type="submission" date="2012-08" db="EMBL/GenBank/DDBJ databases">
        <title>Human cytomegalovirus RL11 gene family: variation, recombination and transcription.</title>
        <authorList>
            <person name="Davison A.J."/>
        </authorList>
    </citation>
    <scope>NUCLEOTIDE SEQUENCE [LARGE SCALE GENOMIC DNA]</scope>
    <source>
        <strain evidence="13">HAN12</strain>
    </source>
</reference>
<evidence type="ECO:0000256" key="5">
    <source>
        <dbReference type="ARBA" id="ARBA00022525"/>
    </source>
</evidence>
<feature type="disulfide bond" evidence="11">
    <location>
        <begin position="44"/>
        <end position="134"/>
    </location>
</feature>
<comment type="subcellular location">
    <subcellularLocation>
        <location evidence="1 12">Secreted</location>
    </subcellularLocation>
</comment>
<evidence type="ECO:0000256" key="8">
    <source>
        <dbReference type="ARBA" id="ARBA00023157"/>
    </source>
</evidence>
<dbReference type="GO" id="GO:0052031">
    <property type="term" value="P:symbiont-mediated perturbation of host defense response"/>
    <property type="evidence" value="ECO:0007669"/>
    <property type="project" value="UniProtKB-UniRule"/>
</dbReference>
<keyword evidence="6" id="KW-0732">Signal</keyword>
<evidence type="ECO:0000256" key="9">
    <source>
        <dbReference type="ARBA" id="ARBA00023180"/>
    </source>
</evidence>
<evidence type="ECO:0000256" key="3">
    <source>
        <dbReference type="ARBA" id="ARBA00018653"/>
    </source>
</evidence>
<comment type="function">
    <text evidence="12">Functional viral cytokine homolog that plays a role in regulating host immune response.</text>
</comment>
<evidence type="ECO:0000313" key="14">
    <source>
        <dbReference type="Proteomes" id="UP000172109"/>
    </source>
</evidence>
<evidence type="ECO:0000256" key="1">
    <source>
        <dbReference type="ARBA" id="ARBA00004613"/>
    </source>
</evidence>
<dbReference type="EMBL" id="JX512203">
    <property type="protein sequence ID" value="AFR55588.1"/>
    <property type="molecule type" value="Genomic_DNA"/>
</dbReference>
<dbReference type="InterPro" id="IPR012352">
    <property type="entry name" value="IL-10_add_hlx"/>
</dbReference>
<feature type="disulfide bond" evidence="11">
    <location>
        <begin position="88"/>
        <end position="139"/>
    </location>
</feature>
<keyword evidence="7 12" id="KW-1125">Evasion of host immunity by viral interleukin-like protein</keyword>
<evidence type="ECO:0000256" key="11">
    <source>
        <dbReference type="PIRSR" id="PIRSR620443-50"/>
    </source>
</evidence>
<keyword evidence="8 11" id="KW-1015">Disulfide bond</keyword>
<dbReference type="Gene3D" id="4.10.340.10">
    <property type="entry name" value="Interleukin-10, domain 2"/>
    <property type="match status" value="1"/>
</dbReference>
<evidence type="ECO:0000256" key="7">
    <source>
        <dbReference type="ARBA" id="ARBA00022938"/>
    </source>
</evidence>
<dbReference type="GO" id="GO:0005615">
    <property type="term" value="C:extracellular space"/>
    <property type="evidence" value="ECO:0007669"/>
    <property type="project" value="UniProtKB-UniRule"/>
</dbReference>
<keyword evidence="10 12" id="KW-0899">Viral immunoevasion</keyword>
<organism evidence="13 14">
    <name type="scientific">Human cytomegalovirus</name>
    <name type="common">HHV-5</name>
    <name type="synonym">Human herpesvirus 5</name>
    <dbReference type="NCBI Taxonomy" id="10359"/>
    <lineage>
        <taxon>Viruses</taxon>
        <taxon>Duplodnaviria</taxon>
        <taxon>Heunggongvirae</taxon>
        <taxon>Peploviricota</taxon>
        <taxon>Herviviricetes</taxon>
        <taxon>Herpesvirales</taxon>
        <taxon>Orthoherpesviridae</taxon>
        <taxon>Betaherpesvirinae</taxon>
        <taxon>Cytomegalovirus</taxon>
        <taxon>Cytomegalovirus humanbeta5</taxon>
    </lineage>
</organism>
<dbReference type="PANTHER" id="PTHR48482">
    <property type="entry name" value="INTERLEUKIN-19-RELATED"/>
    <property type="match status" value="1"/>
</dbReference>
<dbReference type="Proteomes" id="UP000172109">
    <property type="component" value="Genome"/>
</dbReference>
<proteinExistence type="inferred from homology"/>